<dbReference type="EMBL" id="CP026520">
    <property type="protein sequence ID" value="QAV19227.1"/>
    <property type="molecule type" value="Genomic_DNA"/>
</dbReference>
<keyword evidence="4" id="KW-1185">Reference proteome</keyword>
<organism evidence="2 3">
    <name type="scientific">Paenibacillus chitinolyticus</name>
    <dbReference type="NCBI Taxonomy" id="79263"/>
    <lineage>
        <taxon>Bacteria</taxon>
        <taxon>Bacillati</taxon>
        <taxon>Bacillota</taxon>
        <taxon>Bacilli</taxon>
        <taxon>Bacillales</taxon>
        <taxon>Paenibacillaceae</taxon>
        <taxon>Paenibacillus</taxon>
    </lineage>
</organism>
<dbReference type="KEGG" id="pchi:PC41400_16680"/>
<accession>A0A410WY35</accession>
<proteinExistence type="predicted"/>
<evidence type="ECO:0000313" key="2">
    <source>
        <dbReference type="EMBL" id="QAV19227.1"/>
    </source>
</evidence>
<sequence>MFSGGQEDKFAAFGRQLLESVRQAVNEAFLRDHTGKIIGLGEQLRNYFKTNDEQLLYGIVNDIVQEINAVFRFSPSDEACTTLAYGVNVYQLTLRGLAGYKESYYSVADTYAIRLAEFSAGFINPIKESMQAEPVDVIFISKKSESICTVKEDPFGRESSESGAEYSFSLSFKNTMAVPHILGFAHSYNAYTTCVPYPKGSFGHYNFNWKPDRNFFKTTEEYKQTEAFRKRVYDARQEQAGSSSNLWIERSRSGKKPRFLFDPISL</sequence>
<gene>
    <name evidence="1" type="ORF">M5X16_20575</name>
    <name evidence="2" type="ORF">PC41400_16680</name>
</gene>
<dbReference type="AlphaFoldDB" id="A0A410WY35"/>
<dbReference type="RefSeq" id="WP_042226097.1">
    <property type="nucleotide sequence ID" value="NZ_JAMDMJ010000029.1"/>
</dbReference>
<name>A0A410WY35_9BACL</name>
<evidence type="ECO:0000313" key="1">
    <source>
        <dbReference type="EMBL" id="MCY9598146.1"/>
    </source>
</evidence>
<evidence type="ECO:0000313" key="4">
    <source>
        <dbReference type="Proteomes" id="UP001527202"/>
    </source>
</evidence>
<dbReference type="Proteomes" id="UP001527202">
    <property type="component" value="Unassembled WGS sequence"/>
</dbReference>
<evidence type="ECO:0000313" key="3">
    <source>
        <dbReference type="Proteomes" id="UP000288943"/>
    </source>
</evidence>
<dbReference type="EMBL" id="JAMDMJ010000029">
    <property type="protein sequence ID" value="MCY9598146.1"/>
    <property type="molecule type" value="Genomic_DNA"/>
</dbReference>
<dbReference type="Proteomes" id="UP000288943">
    <property type="component" value="Chromosome"/>
</dbReference>
<protein>
    <submittedName>
        <fullName evidence="2">Uncharacterized protein</fullName>
    </submittedName>
</protein>
<reference evidence="1 4" key="2">
    <citation type="submission" date="2022-05" db="EMBL/GenBank/DDBJ databases">
        <title>Genome Sequencing of Bee-Associated Microbes.</title>
        <authorList>
            <person name="Dunlap C."/>
        </authorList>
    </citation>
    <scope>NUCLEOTIDE SEQUENCE [LARGE SCALE GENOMIC DNA]</scope>
    <source>
        <strain evidence="1 4">NRRL B-23120</strain>
    </source>
</reference>
<reference evidence="2 3" key="1">
    <citation type="submission" date="2018-01" db="EMBL/GenBank/DDBJ databases">
        <title>The whole genome sequencing and assembly of Paenibacillus chitinolyticus KCCM 41400 strain.</title>
        <authorList>
            <person name="Kim J.-Y."/>
            <person name="Park M.-K."/>
            <person name="Lee Y.-J."/>
            <person name="Yi H."/>
            <person name="Bahn Y.-S."/>
            <person name="Kim J.F."/>
            <person name="Lee D.-W."/>
        </authorList>
    </citation>
    <scope>NUCLEOTIDE SEQUENCE [LARGE SCALE GENOMIC DNA]</scope>
    <source>
        <strain evidence="2 3">KCCM 41400</strain>
    </source>
</reference>